<dbReference type="eggNOG" id="KOG1516">
    <property type="taxonomic scope" value="Eukaryota"/>
</dbReference>
<dbReference type="ESTHER" id="caere-e3mzw7">
    <property type="family name" value="Carb_B_Nematoda"/>
</dbReference>
<evidence type="ECO:0000256" key="9">
    <source>
        <dbReference type="ARBA" id="ARBA00023004"/>
    </source>
</evidence>
<evidence type="ECO:0000313" key="13">
    <source>
        <dbReference type="Proteomes" id="UP000008281"/>
    </source>
</evidence>
<dbReference type="InterPro" id="IPR001128">
    <property type="entry name" value="Cyt_P450"/>
</dbReference>
<keyword evidence="13" id="KW-1185">Reference proteome</keyword>
<name>E3MZW7_CAERE</name>
<evidence type="ECO:0000256" key="10">
    <source>
        <dbReference type="ARBA" id="ARBA00023033"/>
    </source>
</evidence>
<dbReference type="Pfam" id="PF00067">
    <property type="entry name" value="p450"/>
    <property type="match status" value="1"/>
</dbReference>
<evidence type="ECO:0000256" key="3">
    <source>
        <dbReference type="ARBA" id="ARBA00010617"/>
    </source>
</evidence>
<dbReference type="PANTHER" id="PTHR45029">
    <property type="entry name" value="CARBOXYLIC ESTER HYDROLASE-RELATED"/>
    <property type="match status" value="1"/>
</dbReference>
<evidence type="ECO:0000256" key="7">
    <source>
        <dbReference type="ARBA" id="ARBA00022801"/>
    </source>
</evidence>
<dbReference type="FunCoup" id="E3MZW7">
    <property type="interactions" value="49"/>
</dbReference>
<dbReference type="GO" id="GO:0016705">
    <property type="term" value="F:oxidoreductase activity, acting on paired donors, with incorporation or reduction of molecular oxygen"/>
    <property type="evidence" value="ECO:0007669"/>
    <property type="project" value="InterPro"/>
</dbReference>
<keyword evidence="8" id="KW-0560">Oxidoreductase</keyword>
<dbReference type="FunFam" id="1.10.630.10:FF:000182">
    <property type="entry name" value="Cytochrome P450 3A4"/>
    <property type="match status" value="1"/>
</dbReference>
<comment type="similarity">
    <text evidence="2">Belongs to the type-B carboxylesterase/lipase family.</text>
</comment>
<evidence type="ECO:0000256" key="6">
    <source>
        <dbReference type="ARBA" id="ARBA00022723"/>
    </source>
</evidence>
<dbReference type="OMA" id="PASVWMH"/>
<dbReference type="GO" id="GO:0020037">
    <property type="term" value="F:heme binding"/>
    <property type="evidence" value="ECO:0007669"/>
    <property type="project" value="InterPro"/>
</dbReference>
<dbReference type="InterPro" id="IPR029058">
    <property type="entry name" value="AB_hydrolase_fold"/>
</dbReference>
<proteinExistence type="inferred from homology"/>
<keyword evidence="7" id="KW-0378">Hydrolase</keyword>
<evidence type="ECO:0000256" key="1">
    <source>
        <dbReference type="ARBA" id="ARBA00001971"/>
    </source>
</evidence>
<dbReference type="CDD" id="cd11055">
    <property type="entry name" value="CYP3A-like"/>
    <property type="match status" value="1"/>
</dbReference>
<dbReference type="InterPro" id="IPR036396">
    <property type="entry name" value="Cyt_P450_sf"/>
</dbReference>
<dbReference type="GO" id="GO:0052689">
    <property type="term" value="F:carboxylic ester hydrolase activity"/>
    <property type="evidence" value="ECO:0007669"/>
    <property type="project" value="UniProtKB-KW"/>
</dbReference>
<evidence type="ECO:0000256" key="11">
    <source>
        <dbReference type="PIRSR" id="PIRSR602401-1"/>
    </source>
</evidence>
<dbReference type="GeneID" id="9800804"/>
<dbReference type="PRINTS" id="PR00385">
    <property type="entry name" value="P450"/>
</dbReference>
<dbReference type="PANTHER" id="PTHR45029:SF2">
    <property type="entry name" value="CARBOXYLIC ESTER HYDROLASE"/>
    <property type="match status" value="1"/>
</dbReference>
<dbReference type="Gene3D" id="1.10.630.10">
    <property type="entry name" value="Cytochrome P450"/>
    <property type="match status" value="1"/>
</dbReference>
<dbReference type="GO" id="GO:0004497">
    <property type="term" value="F:monooxygenase activity"/>
    <property type="evidence" value="ECO:0007669"/>
    <property type="project" value="UniProtKB-KW"/>
</dbReference>
<dbReference type="STRING" id="31234.E3MZW7"/>
<evidence type="ECO:0000256" key="5">
    <source>
        <dbReference type="ARBA" id="ARBA00022617"/>
    </source>
</evidence>
<protein>
    <submittedName>
        <fullName evidence="12">Uncharacterized protein</fullName>
    </submittedName>
</protein>
<dbReference type="SUPFAM" id="SSF48264">
    <property type="entry name" value="Cytochrome P450"/>
    <property type="match status" value="1"/>
</dbReference>
<evidence type="ECO:0000256" key="2">
    <source>
        <dbReference type="ARBA" id="ARBA00005964"/>
    </source>
</evidence>
<comment type="cofactor">
    <cofactor evidence="1 11">
        <name>heme</name>
        <dbReference type="ChEBI" id="CHEBI:30413"/>
    </cofactor>
</comment>
<dbReference type="Proteomes" id="UP000008281">
    <property type="component" value="Unassembled WGS sequence"/>
</dbReference>
<dbReference type="EMBL" id="DS268502">
    <property type="protein sequence ID" value="EFP13108.1"/>
    <property type="molecule type" value="Genomic_DNA"/>
</dbReference>
<dbReference type="InterPro" id="IPR002401">
    <property type="entry name" value="Cyt_P450_E_grp-I"/>
</dbReference>
<keyword evidence="5 11" id="KW-0349">Heme</keyword>
<evidence type="ECO:0000313" key="12">
    <source>
        <dbReference type="EMBL" id="EFP13108.1"/>
    </source>
</evidence>
<dbReference type="InterPro" id="IPR002018">
    <property type="entry name" value="CarbesteraseB"/>
</dbReference>
<dbReference type="KEGG" id="crq:GCK72_004783"/>
<dbReference type="PRINTS" id="PR00463">
    <property type="entry name" value="EP450I"/>
</dbReference>
<keyword evidence="10" id="KW-0503">Monooxygenase</keyword>
<dbReference type="AlphaFoldDB" id="E3MZW7"/>
<feature type="binding site" description="axial binding residue" evidence="11">
    <location>
        <position position="998"/>
    </location>
    <ligand>
        <name>heme</name>
        <dbReference type="ChEBI" id="CHEBI:30413"/>
    </ligand>
    <ligandPart>
        <name>Fe</name>
        <dbReference type="ChEBI" id="CHEBI:18248"/>
    </ligandPart>
</feature>
<dbReference type="HOGENOM" id="CLU_312215_0_0_1"/>
<comment type="similarity">
    <text evidence="3">Belongs to the cytochrome P450 family.</text>
</comment>
<dbReference type="CTD" id="9800804"/>
<dbReference type="InterPro" id="IPR043187">
    <property type="entry name" value="CM06B1-like"/>
</dbReference>
<dbReference type="SUPFAM" id="SSF53474">
    <property type="entry name" value="alpha/beta-Hydrolases"/>
    <property type="match status" value="1"/>
</dbReference>
<dbReference type="GO" id="GO:0005506">
    <property type="term" value="F:iron ion binding"/>
    <property type="evidence" value="ECO:0007669"/>
    <property type="project" value="InterPro"/>
</dbReference>
<dbReference type="InterPro" id="IPR019826">
    <property type="entry name" value="Carboxylesterase_B_AS"/>
</dbReference>
<organism evidence="13">
    <name type="scientific">Caenorhabditis remanei</name>
    <name type="common">Caenorhabditis vulgaris</name>
    <dbReference type="NCBI Taxonomy" id="31234"/>
    <lineage>
        <taxon>Eukaryota</taxon>
        <taxon>Metazoa</taxon>
        <taxon>Ecdysozoa</taxon>
        <taxon>Nematoda</taxon>
        <taxon>Chromadorea</taxon>
        <taxon>Rhabditida</taxon>
        <taxon>Rhabditina</taxon>
        <taxon>Rhabditomorpha</taxon>
        <taxon>Rhabditoidea</taxon>
        <taxon>Rhabditidae</taxon>
        <taxon>Peloderinae</taxon>
        <taxon>Caenorhabditis</taxon>
    </lineage>
</organism>
<gene>
    <name evidence="12" type="ORF">CRE_07734</name>
</gene>
<evidence type="ECO:0000256" key="8">
    <source>
        <dbReference type="ARBA" id="ARBA00023002"/>
    </source>
</evidence>
<reference evidence="12" key="1">
    <citation type="submission" date="2007-07" db="EMBL/GenBank/DDBJ databases">
        <title>PCAP assembly of the Caenorhabditis remanei genome.</title>
        <authorList>
            <consortium name="The Caenorhabditis remanei Sequencing Consortium"/>
            <person name="Wilson R.K."/>
        </authorList>
    </citation>
    <scope>NUCLEOTIDE SEQUENCE [LARGE SCALE GENOMIC DNA]</scope>
    <source>
        <strain evidence="12">PB4641</strain>
    </source>
</reference>
<dbReference type="PROSITE" id="PS00086">
    <property type="entry name" value="CYTOCHROME_P450"/>
    <property type="match status" value="1"/>
</dbReference>
<dbReference type="Gene3D" id="3.40.50.1820">
    <property type="entry name" value="alpha/beta hydrolase"/>
    <property type="match status" value="1"/>
</dbReference>
<dbReference type="PROSITE" id="PS00122">
    <property type="entry name" value="CARBOXYLESTERASE_B_1"/>
    <property type="match status" value="1"/>
</dbReference>
<dbReference type="OrthoDB" id="2789670at2759"/>
<dbReference type="eggNOG" id="KOG0158">
    <property type="taxonomic scope" value="Eukaryota"/>
</dbReference>
<dbReference type="RefSeq" id="XP_003098307.2">
    <property type="nucleotide sequence ID" value="XM_003098259.2"/>
</dbReference>
<sequence>MGGFLSNLKPENSLEVLNASCGPVRGNIYRHDEKIINGYLGIPYAMALAKELRFTKPVAAEKWKEPRDCYKYGPGCPQSGDKISTLLPPGHRKFSEEHCLSLNVFTPSWKSEDFENGYPVMVYFHGGGFEIGFSSNFDDYSLSGTLPLKEVIVVTVNYRVGPLGFFTTCDDVALGNYGLWDMTLSLHWVQKHIKSFGGDPNCVTVFGSSAGAIGASYLALSPHSNKLFHRYMSMSGAAWWDTAIRPKKLEAEICERFAKHHGYSGNDSESLLSWYKDQPVIKFLETTGVETKASGMGHFTPVFDGDFFPKPFDQLQKMAPKLDVLVTVNEYEGLGFLGLFPNRTSDLVVIASVFGPDVVKNPEEVQRKVLDFYMKDVDQKDATAVDKRLIEFISDSYFNFPALETVRHATRAGNNAYLASFDYYNMDAKDPYADWFPFRAANHNSELKYMLGEGMGKFEPIEEEFKVMDMVQRLVTNFAKYGNPNGKPSEPQTWQKFSFDKPFSYYKIDYPKSEMKDNFQNGRLKIYDEINASGEKNRGILYSIQKEKEEKFYYLWTWTYWVRRGIPGPIGWPFIGVFLNSLDENFPGPLQVMEWTKKYGKIFGFTEGLMKTLVISDPDLVQEVFVKQYDNFYGRKRNPIQGNSEKEKRTNLFSAQGFRWKRLRTISSPTFSNNSLRKINSTVEDCALELMRHIEEQTSEGQQIDMLTFYQEFTLDVIGRIAMGQTDSQMFKNPMFPIIKKLFQGSYSRLFLIGGVLPPFLVQIVRQILLKTMKMGSFRKINEITMNAVNSRVKQREEDEKNGIEPGEPQDFIDLFLDAKAGDIEHFGEDNEDFTKSTSYTNRQLTTEEIVGQCTVFLIAGFDTTALSLSYSTYLLATHPEIQRKLQEEIDRECPDPEITFDQLSKLKYLECVMKETLRLYPLGTFANSRKCMRTTKLGNVEVEAGTMVQVDTWTLQKDQNIWGDDAEEFRPERWESGDEHFFQKGGYIPFGLGPRQCIGMRLAYMEEKMLLAHILRKYTFETGPKTEIPLKLVGAATTQPASVWMHLTPRN</sequence>
<dbReference type="InterPro" id="IPR017972">
    <property type="entry name" value="Cyt_P450_CS"/>
</dbReference>
<accession>E3MZW7</accession>
<dbReference type="Pfam" id="PF00135">
    <property type="entry name" value="COesterase"/>
    <property type="match status" value="1"/>
</dbReference>
<keyword evidence="4" id="KW-0719">Serine esterase</keyword>
<keyword evidence="6 11" id="KW-0479">Metal-binding</keyword>
<evidence type="ECO:0000256" key="4">
    <source>
        <dbReference type="ARBA" id="ARBA00022487"/>
    </source>
</evidence>
<keyword evidence="9 11" id="KW-0408">Iron</keyword>